<feature type="transmembrane region" description="Helical" evidence="1">
    <location>
        <begin position="50"/>
        <end position="74"/>
    </location>
</feature>
<organism evidence="2 4">
    <name type="scientific">Rotaria sordida</name>
    <dbReference type="NCBI Taxonomy" id="392033"/>
    <lineage>
        <taxon>Eukaryota</taxon>
        <taxon>Metazoa</taxon>
        <taxon>Spiralia</taxon>
        <taxon>Gnathifera</taxon>
        <taxon>Rotifera</taxon>
        <taxon>Eurotatoria</taxon>
        <taxon>Bdelloidea</taxon>
        <taxon>Philodinida</taxon>
        <taxon>Philodinidae</taxon>
        <taxon>Rotaria</taxon>
    </lineage>
</organism>
<feature type="transmembrane region" description="Helical" evidence="1">
    <location>
        <begin position="21"/>
        <end position="44"/>
    </location>
</feature>
<sequence>MPTIQTHYRQVNDGVSGIVPGIFGGLQFILWIGIIIFEIVSIYYDPGRGTVYAGIWCSIIFFITWISMFCYLCCRKSSACGIYLVIQNIINLIFATILLIFTSRFIKDPCLCYSALCFIPNWNHINYDDDDDHFSYSCTSRTFKKVPILKGLLACAVLMLISNILFIIIYSIAVIRLRHKARSHTRQPDVMYHQQTAAVHMGAPPPYYSSAMAHTPYQHQHLYPVQDMQRPSAPPPYEDYSNKF</sequence>
<protein>
    <submittedName>
        <fullName evidence="2">Uncharacterized protein</fullName>
    </submittedName>
</protein>
<evidence type="ECO:0000256" key="1">
    <source>
        <dbReference type="SAM" id="Phobius"/>
    </source>
</evidence>
<feature type="transmembrane region" description="Helical" evidence="1">
    <location>
        <begin position="81"/>
        <end position="101"/>
    </location>
</feature>
<dbReference type="EMBL" id="CAJNOT010000368">
    <property type="protein sequence ID" value="CAF0957175.1"/>
    <property type="molecule type" value="Genomic_DNA"/>
</dbReference>
<accession>A0A814DLH2</accession>
<dbReference type="Proteomes" id="UP000663836">
    <property type="component" value="Unassembled WGS sequence"/>
</dbReference>
<comment type="caution">
    <text evidence="2">The sequence shown here is derived from an EMBL/GenBank/DDBJ whole genome shotgun (WGS) entry which is preliminary data.</text>
</comment>
<dbReference type="AlphaFoldDB" id="A0A814DLH2"/>
<keyword evidence="1" id="KW-1133">Transmembrane helix</keyword>
<dbReference type="EMBL" id="CAJOBD010000197">
    <property type="protein sequence ID" value="CAF3610579.1"/>
    <property type="molecule type" value="Genomic_DNA"/>
</dbReference>
<evidence type="ECO:0000313" key="4">
    <source>
        <dbReference type="Proteomes" id="UP000663864"/>
    </source>
</evidence>
<evidence type="ECO:0000313" key="3">
    <source>
        <dbReference type="EMBL" id="CAF3610579.1"/>
    </source>
</evidence>
<keyword evidence="1" id="KW-0472">Membrane</keyword>
<evidence type="ECO:0000313" key="2">
    <source>
        <dbReference type="EMBL" id="CAF0957175.1"/>
    </source>
</evidence>
<dbReference type="Proteomes" id="UP000663864">
    <property type="component" value="Unassembled WGS sequence"/>
</dbReference>
<gene>
    <name evidence="3" type="ORF">JBS370_LOCUS4269</name>
    <name evidence="2" type="ORF">ZHD862_LOCUS10323</name>
</gene>
<name>A0A814DLH2_9BILA</name>
<feature type="transmembrane region" description="Helical" evidence="1">
    <location>
        <begin position="151"/>
        <end position="177"/>
    </location>
</feature>
<keyword evidence="1" id="KW-0812">Transmembrane</keyword>
<proteinExistence type="predicted"/>
<reference evidence="2" key="1">
    <citation type="submission" date="2021-02" db="EMBL/GenBank/DDBJ databases">
        <authorList>
            <person name="Nowell W R."/>
        </authorList>
    </citation>
    <scope>NUCLEOTIDE SEQUENCE</scope>
</reference>